<gene>
    <name evidence="1" type="ORF">PSCICP_30010</name>
</gene>
<evidence type="ECO:0000313" key="2">
    <source>
        <dbReference type="Proteomes" id="UP000614982"/>
    </source>
</evidence>
<evidence type="ECO:0000313" key="1">
    <source>
        <dbReference type="EMBL" id="GFM93029.1"/>
    </source>
</evidence>
<sequence length="69" mass="7900">METTAHQCVAPDAQAIGGMERTLPGFLIPRKDFFDTSLYLFDFNHRIARKKTPRKGRRTKTGLTFQSLD</sequence>
<accession>A0ABQ1DPS4</accession>
<reference evidence="1 2" key="1">
    <citation type="submission" date="2020-05" db="EMBL/GenBank/DDBJ databases">
        <title>Genetic diversity of Pseudomonas cichorii.</title>
        <authorList>
            <person name="Tani S."/>
            <person name="Yagi H."/>
            <person name="Hashimoto S."/>
            <person name="Iiyama K."/>
            <person name="Furuya N."/>
        </authorList>
    </citation>
    <scope>NUCLEOTIDE SEQUENCE [LARGE SCALE GENOMIC DNA]</scope>
    <source>
        <strain evidence="1 2">LMG 2162</strain>
    </source>
</reference>
<dbReference type="Proteomes" id="UP000614982">
    <property type="component" value="Unassembled WGS sequence"/>
</dbReference>
<keyword evidence="2" id="KW-1185">Reference proteome</keyword>
<dbReference type="EMBL" id="BLWA01000008">
    <property type="protein sequence ID" value="GFM93029.1"/>
    <property type="molecule type" value="Genomic_DNA"/>
</dbReference>
<protein>
    <submittedName>
        <fullName evidence="1">Uncharacterized protein</fullName>
    </submittedName>
</protein>
<name>A0ABQ1DPS4_PSECI</name>
<proteinExistence type="predicted"/>
<organism evidence="1 2">
    <name type="scientific">Pseudomonas cichorii</name>
    <dbReference type="NCBI Taxonomy" id="36746"/>
    <lineage>
        <taxon>Bacteria</taxon>
        <taxon>Pseudomonadati</taxon>
        <taxon>Pseudomonadota</taxon>
        <taxon>Gammaproteobacteria</taxon>
        <taxon>Pseudomonadales</taxon>
        <taxon>Pseudomonadaceae</taxon>
        <taxon>Pseudomonas</taxon>
    </lineage>
</organism>
<comment type="caution">
    <text evidence="1">The sequence shown here is derived from an EMBL/GenBank/DDBJ whole genome shotgun (WGS) entry which is preliminary data.</text>
</comment>